<dbReference type="Gene3D" id="3.30.830.10">
    <property type="entry name" value="Metalloenzyme, LuxS/M16 peptidase-like"/>
    <property type="match status" value="2"/>
</dbReference>
<dbReference type="EMBL" id="BMXS01000013">
    <property type="protein sequence ID" value="GGX97931.1"/>
    <property type="molecule type" value="Genomic_DNA"/>
</dbReference>
<accession>A0ABQ2Z0B0</accession>
<dbReference type="InterPro" id="IPR007863">
    <property type="entry name" value="Peptidase_M16_C"/>
</dbReference>
<evidence type="ECO:0000313" key="3">
    <source>
        <dbReference type="Proteomes" id="UP000653056"/>
    </source>
</evidence>
<dbReference type="SUPFAM" id="SSF63411">
    <property type="entry name" value="LuxS/MPP-like metallohydrolase"/>
    <property type="match status" value="2"/>
</dbReference>
<dbReference type="Proteomes" id="UP000653056">
    <property type="component" value="Unassembled WGS sequence"/>
</dbReference>
<evidence type="ECO:0000259" key="1">
    <source>
        <dbReference type="Pfam" id="PF05193"/>
    </source>
</evidence>
<keyword evidence="3" id="KW-1185">Reference proteome</keyword>
<proteinExistence type="predicted"/>
<reference evidence="3" key="1">
    <citation type="journal article" date="2019" name="Int. J. Syst. Evol. Microbiol.">
        <title>The Global Catalogue of Microorganisms (GCM) 10K type strain sequencing project: providing services to taxonomists for standard genome sequencing and annotation.</title>
        <authorList>
            <consortium name="The Broad Institute Genomics Platform"/>
            <consortium name="The Broad Institute Genome Sequencing Center for Infectious Disease"/>
            <person name="Wu L."/>
            <person name="Ma J."/>
        </authorList>
    </citation>
    <scope>NUCLEOTIDE SEQUENCE [LARGE SCALE GENOMIC DNA]</scope>
    <source>
        <strain evidence="3">KCTC 22228</strain>
    </source>
</reference>
<sequence length="380" mass="41002">MLAGGAQGYPAGDVGERLADLNVDGSLYGLASDHIVGELVFERDDISEVVEIANAHLREPLLDQAWLNRISDGVEQNVTEERSQPAAAGFEAARWAVFGEQPLRNALSLHGLDAFEELARDDILAWHAETFTRTPEAVTVAGAIDAEAAGLALDSLFEGLPEKGRSMTRDVAPDFKPRRILLHMPEAEVSSLAFIAPVPSTRQGGEVEDVLLINALGGDDQSVLFNAMRTNLRASYAFGAGMDNFTRDHRIIVMAGEVDTSKIADAESVVREAYIKFQKTGLEGDVAERKAPLKAYLSEINDFVIDLAGVELQNSLDGGDPGRVQNSIDELEAVTEVSLSERLKNAFPKIDEFTVIAVSPEADSLPDACVITTPREAVDC</sequence>
<name>A0ABQ2Z0B0_9GAMM</name>
<comment type="caution">
    <text evidence="2">The sequence shown here is derived from an EMBL/GenBank/DDBJ whole genome shotgun (WGS) entry which is preliminary data.</text>
</comment>
<feature type="domain" description="Peptidase M16 C-terminal" evidence="1">
    <location>
        <begin position="119"/>
        <end position="282"/>
    </location>
</feature>
<gene>
    <name evidence="2" type="ORF">GCM10007160_26990</name>
</gene>
<dbReference type="InterPro" id="IPR011249">
    <property type="entry name" value="Metalloenz_LuxS/M16"/>
</dbReference>
<evidence type="ECO:0000313" key="2">
    <source>
        <dbReference type="EMBL" id="GGX97931.1"/>
    </source>
</evidence>
<protein>
    <recommendedName>
        <fullName evidence="1">Peptidase M16 C-terminal domain-containing protein</fullName>
    </recommendedName>
</protein>
<dbReference type="Pfam" id="PF05193">
    <property type="entry name" value="Peptidase_M16_C"/>
    <property type="match status" value="1"/>
</dbReference>
<organism evidence="2 3">
    <name type="scientific">Litchfieldella qijiaojingensis</name>
    <dbReference type="NCBI Taxonomy" id="980347"/>
    <lineage>
        <taxon>Bacteria</taxon>
        <taxon>Pseudomonadati</taxon>
        <taxon>Pseudomonadota</taxon>
        <taxon>Gammaproteobacteria</taxon>
        <taxon>Oceanospirillales</taxon>
        <taxon>Halomonadaceae</taxon>
        <taxon>Litchfieldella</taxon>
    </lineage>
</organism>